<dbReference type="Gene3D" id="3.30.530.20">
    <property type="match status" value="1"/>
</dbReference>
<dbReference type="EMBL" id="CP016793">
    <property type="protein sequence ID" value="ANZ36791.1"/>
    <property type="molecule type" value="Genomic_DNA"/>
</dbReference>
<feature type="domain" description="Activator of Hsp90 ATPase homologue 1/2-like C-terminal" evidence="2">
    <location>
        <begin position="16"/>
        <end position="134"/>
    </location>
</feature>
<dbReference type="RefSeq" id="WP_065915190.1">
    <property type="nucleotide sequence ID" value="NZ_CP016793.1"/>
</dbReference>
<evidence type="ECO:0000313" key="4">
    <source>
        <dbReference type="Proteomes" id="UP000093053"/>
    </source>
</evidence>
<evidence type="ECO:0000256" key="1">
    <source>
        <dbReference type="ARBA" id="ARBA00006817"/>
    </source>
</evidence>
<dbReference type="CDD" id="cd07814">
    <property type="entry name" value="SRPBCC_CalC_Aha1-like"/>
    <property type="match status" value="1"/>
</dbReference>
<dbReference type="KEGG" id="led:BBK82_12645"/>
<dbReference type="STRING" id="1586287.BBK82_12645"/>
<dbReference type="SUPFAM" id="SSF55961">
    <property type="entry name" value="Bet v1-like"/>
    <property type="match status" value="1"/>
</dbReference>
<dbReference type="InterPro" id="IPR023393">
    <property type="entry name" value="START-like_dom_sf"/>
</dbReference>
<dbReference type="AlphaFoldDB" id="A0A1B2HGE1"/>
<proteinExistence type="inferred from homology"/>
<gene>
    <name evidence="3" type="ORF">BBK82_12645</name>
</gene>
<accession>A0A1B2HGE1</accession>
<protein>
    <recommendedName>
        <fullName evidence="2">Activator of Hsp90 ATPase homologue 1/2-like C-terminal domain-containing protein</fullName>
    </recommendedName>
</protein>
<name>A0A1B2HGE1_9PSEU</name>
<dbReference type="InterPro" id="IPR013538">
    <property type="entry name" value="ASHA1/2-like_C"/>
</dbReference>
<organism evidence="3 4">
    <name type="scientific">Lentzea guizhouensis</name>
    <dbReference type="NCBI Taxonomy" id="1586287"/>
    <lineage>
        <taxon>Bacteria</taxon>
        <taxon>Bacillati</taxon>
        <taxon>Actinomycetota</taxon>
        <taxon>Actinomycetes</taxon>
        <taxon>Pseudonocardiales</taxon>
        <taxon>Pseudonocardiaceae</taxon>
        <taxon>Lentzea</taxon>
    </lineage>
</organism>
<reference evidence="3 4" key="1">
    <citation type="submission" date="2016-07" db="EMBL/GenBank/DDBJ databases">
        <title>Complete genome sequence of the Lentzea guizhouensis DHS C013.</title>
        <authorList>
            <person name="Cao C."/>
        </authorList>
    </citation>
    <scope>NUCLEOTIDE SEQUENCE [LARGE SCALE GENOMIC DNA]</scope>
    <source>
        <strain evidence="3 4">DHS C013</strain>
    </source>
</reference>
<dbReference type="Pfam" id="PF08327">
    <property type="entry name" value="AHSA1"/>
    <property type="match status" value="1"/>
</dbReference>
<evidence type="ECO:0000259" key="2">
    <source>
        <dbReference type="Pfam" id="PF08327"/>
    </source>
</evidence>
<sequence length="247" mass="27306">MTREFEISKEVEVGGTPEQVWDAIATGPGIDSWFMGPHTVDGRLGGRMSLDMGFFQESSTITAWEPGKHLAYESAKGEDGTFHAMEYLIEGRDQGSTVLRFVHTGILADGWGDEFVDQQSKGWDMYLFTLAQYVKHFAGRPGTYVFAQWPAHPEGSADRWPVLLRALGVPEDAEVGDEVTIEEFGIHGVVDYVVRHDAHNFLGVRGQDGLYRFHGTNAVGHHLFGDATGQAEKWQAFLTQTLGGQTS</sequence>
<keyword evidence="4" id="KW-1185">Reference proteome</keyword>
<dbReference type="Proteomes" id="UP000093053">
    <property type="component" value="Chromosome"/>
</dbReference>
<evidence type="ECO:0000313" key="3">
    <source>
        <dbReference type="EMBL" id="ANZ36791.1"/>
    </source>
</evidence>
<comment type="similarity">
    <text evidence="1">Belongs to the AHA1 family.</text>
</comment>
<dbReference type="OrthoDB" id="8417725at2"/>